<evidence type="ECO:0000313" key="2">
    <source>
        <dbReference type="EMBL" id="KFZ37825.1"/>
    </source>
</evidence>
<evidence type="ECO:0000313" key="3">
    <source>
        <dbReference type="Proteomes" id="UP000029264"/>
    </source>
</evidence>
<dbReference type="OrthoDB" id="9788802at2"/>
<dbReference type="STRING" id="1515746.HR45_08185"/>
<keyword evidence="1" id="KW-0472">Membrane</keyword>
<dbReference type="Pfam" id="PF07963">
    <property type="entry name" value="N_methyl"/>
    <property type="match status" value="1"/>
</dbReference>
<gene>
    <name evidence="2" type="ORF">HR45_08185</name>
</gene>
<dbReference type="eggNOG" id="COG4968">
    <property type="taxonomic scope" value="Bacteria"/>
</dbReference>
<dbReference type="RefSeq" id="WP_037441697.1">
    <property type="nucleotide sequence ID" value="NZ_JPEO01000004.1"/>
</dbReference>
<keyword evidence="1" id="KW-1133">Transmembrane helix</keyword>
<dbReference type="EMBL" id="JPEO01000004">
    <property type="protein sequence ID" value="KFZ37825.1"/>
    <property type="molecule type" value="Genomic_DNA"/>
</dbReference>
<name>A0A094JD47_9GAMM</name>
<reference evidence="2 3" key="1">
    <citation type="submission" date="2014-06" db="EMBL/GenBank/DDBJ databases">
        <title>Shewanella sp. YQH10.</title>
        <authorList>
            <person name="Liu Y."/>
            <person name="Zeng R."/>
        </authorList>
    </citation>
    <scope>NUCLEOTIDE SEQUENCE [LARGE SCALE GENOMIC DNA]</scope>
    <source>
        <strain evidence="2 3">YQH10</strain>
    </source>
</reference>
<dbReference type="Proteomes" id="UP000029264">
    <property type="component" value="Unassembled WGS sequence"/>
</dbReference>
<dbReference type="NCBIfam" id="TIGR02532">
    <property type="entry name" value="IV_pilin_GFxxxE"/>
    <property type="match status" value="1"/>
</dbReference>
<dbReference type="AlphaFoldDB" id="A0A094JD47"/>
<keyword evidence="1" id="KW-0812">Transmembrane</keyword>
<sequence>MRRSRGFTLVELVTVMMLLGILAIGVSSFLIFGTRIFVDSSAVDRIIGSSRYAMERMTRELRSSVPASLRLRDDTHVQCLEFVPIETSGRYLDMPFDTPALSGRVFSPTTALQPGWQLFVYPLVSDDIYNASHNKRQQIASVSVSGDTTRVNFVASVRFSETSPAERFYAASSPVSYCFFASGQIYRYQDYGYTQNQTLPPASTPVLMAENLNNDFSQQLPVTIAPASLTNNAIVQLSPSFEVAGESFTYQHQVQVFNVP</sequence>
<feature type="transmembrane region" description="Helical" evidence="1">
    <location>
        <begin position="12"/>
        <end position="32"/>
    </location>
</feature>
<proteinExistence type="predicted"/>
<evidence type="ECO:0008006" key="4">
    <source>
        <dbReference type="Google" id="ProtNLM"/>
    </source>
</evidence>
<evidence type="ECO:0000256" key="1">
    <source>
        <dbReference type="SAM" id="Phobius"/>
    </source>
</evidence>
<accession>A0A094JD47</accession>
<organism evidence="2 3">
    <name type="scientific">Shewanella mangrovi</name>
    <dbReference type="NCBI Taxonomy" id="1515746"/>
    <lineage>
        <taxon>Bacteria</taxon>
        <taxon>Pseudomonadati</taxon>
        <taxon>Pseudomonadota</taxon>
        <taxon>Gammaproteobacteria</taxon>
        <taxon>Alteromonadales</taxon>
        <taxon>Shewanellaceae</taxon>
        <taxon>Shewanella</taxon>
    </lineage>
</organism>
<dbReference type="PROSITE" id="PS00409">
    <property type="entry name" value="PROKAR_NTER_METHYL"/>
    <property type="match status" value="1"/>
</dbReference>
<protein>
    <recommendedName>
        <fullName evidence="4">MSHA biogenesis protein MshO</fullName>
    </recommendedName>
</protein>
<dbReference type="InterPro" id="IPR012902">
    <property type="entry name" value="N_methyl_site"/>
</dbReference>
<comment type="caution">
    <text evidence="2">The sequence shown here is derived from an EMBL/GenBank/DDBJ whole genome shotgun (WGS) entry which is preliminary data.</text>
</comment>
<keyword evidence="3" id="KW-1185">Reference proteome</keyword>